<organism evidence="1 2">
    <name type="scientific">Dorcoceras hygrometricum</name>
    <dbReference type="NCBI Taxonomy" id="472368"/>
    <lineage>
        <taxon>Eukaryota</taxon>
        <taxon>Viridiplantae</taxon>
        <taxon>Streptophyta</taxon>
        <taxon>Embryophyta</taxon>
        <taxon>Tracheophyta</taxon>
        <taxon>Spermatophyta</taxon>
        <taxon>Magnoliopsida</taxon>
        <taxon>eudicotyledons</taxon>
        <taxon>Gunneridae</taxon>
        <taxon>Pentapetalae</taxon>
        <taxon>asterids</taxon>
        <taxon>lamiids</taxon>
        <taxon>Lamiales</taxon>
        <taxon>Gesneriaceae</taxon>
        <taxon>Didymocarpoideae</taxon>
        <taxon>Trichosporeae</taxon>
        <taxon>Loxocarpinae</taxon>
        <taxon>Dorcoceras</taxon>
    </lineage>
</organism>
<dbReference type="EMBL" id="KV012988">
    <property type="protein sequence ID" value="KZV24048.1"/>
    <property type="molecule type" value="Genomic_DNA"/>
</dbReference>
<dbReference type="Proteomes" id="UP000250235">
    <property type="component" value="Unassembled WGS sequence"/>
</dbReference>
<keyword evidence="2" id="KW-1185">Reference proteome</keyword>
<proteinExistence type="predicted"/>
<dbReference type="AlphaFoldDB" id="A0A2Z7ARM1"/>
<accession>A0A2Z7ARM1</accession>
<reference evidence="1 2" key="1">
    <citation type="journal article" date="2015" name="Proc. Natl. Acad. Sci. U.S.A.">
        <title>The resurrection genome of Boea hygrometrica: A blueprint for survival of dehydration.</title>
        <authorList>
            <person name="Xiao L."/>
            <person name="Yang G."/>
            <person name="Zhang L."/>
            <person name="Yang X."/>
            <person name="Zhao S."/>
            <person name="Ji Z."/>
            <person name="Zhou Q."/>
            <person name="Hu M."/>
            <person name="Wang Y."/>
            <person name="Chen M."/>
            <person name="Xu Y."/>
            <person name="Jin H."/>
            <person name="Xiao X."/>
            <person name="Hu G."/>
            <person name="Bao F."/>
            <person name="Hu Y."/>
            <person name="Wan P."/>
            <person name="Li L."/>
            <person name="Deng X."/>
            <person name="Kuang T."/>
            <person name="Xiang C."/>
            <person name="Zhu J.K."/>
            <person name="Oliver M.J."/>
            <person name="He Y."/>
        </authorList>
    </citation>
    <scope>NUCLEOTIDE SEQUENCE [LARGE SCALE GENOMIC DNA]</scope>
    <source>
        <strain evidence="2">cv. XS01</strain>
    </source>
</reference>
<gene>
    <name evidence="1" type="ORF">F511_42781</name>
</gene>
<name>A0A2Z7ARM1_9LAMI</name>
<evidence type="ECO:0000313" key="1">
    <source>
        <dbReference type="EMBL" id="KZV24048.1"/>
    </source>
</evidence>
<sequence>MRRRFGVKRFDQQLGCSAVGLVTSRWCDCLRLSDGFGSGPTGPGPTDEHSVHPHHRYFIVTPITDQIGPINSVSKTEHYNLRNHFSEPQCKMTVSPLNSGIQLAVGPKPLRLRNHNFGLAHRIMYGPFNPYIPIRPTTIGKSRVSIDPIAMHTSWRSNSDIASVTRTNQYNQDLELIHSTNGNHLEILNEGTSIDHQILAGFTTEEAEADTVADQGLKRVNRIFGGLNEGIWPKTEELTMVILARWTVSEEIA</sequence>
<protein>
    <submittedName>
        <fullName evidence="1">Uncharacterized protein</fullName>
    </submittedName>
</protein>
<evidence type="ECO:0000313" key="2">
    <source>
        <dbReference type="Proteomes" id="UP000250235"/>
    </source>
</evidence>